<accession>A0A7S4GNY8</accession>
<dbReference type="AlphaFoldDB" id="A0A7S4GNY8"/>
<sequence>MKRCRDDPIFGPVPVYVVNEEQTAYAERIAKKFVANKIPAAVVPIHDRTALATQMQVLAEGLTFQAIVIHPRSEADKTVAFIGANIESSQIPAYEDLDPDIAIDFIQQQHRIAEDRQKKWYEQQEAKSKLRRKQALLKEQLAKDEPGSKSISRPAPPRPSVLAGALSGTAGSVASLPLGMQESSVNASVAPVQPPPPPPPPPAPQPTSQKQATPGFDIQSILKNLKKSKT</sequence>
<dbReference type="EMBL" id="HBJA01151818">
    <property type="protein sequence ID" value="CAE0842431.1"/>
    <property type="molecule type" value="Transcribed_RNA"/>
</dbReference>
<reference evidence="2" key="1">
    <citation type="submission" date="2021-01" db="EMBL/GenBank/DDBJ databases">
        <authorList>
            <person name="Corre E."/>
            <person name="Pelletier E."/>
            <person name="Niang G."/>
            <person name="Scheremetjew M."/>
            <person name="Finn R."/>
            <person name="Kale V."/>
            <person name="Holt S."/>
            <person name="Cochrane G."/>
            <person name="Meng A."/>
            <person name="Brown T."/>
            <person name="Cohen L."/>
        </authorList>
    </citation>
    <scope>NUCLEOTIDE SEQUENCE</scope>
    <source>
        <strain evidence="2">CCMP1594</strain>
    </source>
</reference>
<protein>
    <submittedName>
        <fullName evidence="2">Uncharacterized protein</fullName>
    </submittedName>
</protein>
<gene>
    <name evidence="2" type="ORF">EGYM00163_LOCUS51946</name>
</gene>
<feature type="region of interest" description="Disordered" evidence="1">
    <location>
        <begin position="139"/>
        <end position="217"/>
    </location>
</feature>
<evidence type="ECO:0000313" key="2">
    <source>
        <dbReference type="EMBL" id="CAE0842431.1"/>
    </source>
</evidence>
<proteinExistence type="predicted"/>
<name>A0A7S4GNY8_9EUGL</name>
<organism evidence="2">
    <name type="scientific">Eutreptiella gymnastica</name>
    <dbReference type="NCBI Taxonomy" id="73025"/>
    <lineage>
        <taxon>Eukaryota</taxon>
        <taxon>Discoba</taxon>
        <taxon>Euglenozoa</taxon>
        <taxon>Euglenida</taxon>
        <taxon>Spirocuta</taxon>
        <taxon>Euglenophyceae</taxon>
        <taxon>Eutreptiales</taxon>
        <taxon>Eutreptiaceae</taxon>
        <taxon>Eutreptiella</taxon>
    </lineage>
</organism>
<feature type="compositionally biased region" description="Pro residues" evidence="1">
    <location>
        <begin position="192"/>
        <end position="205"/>
    </location>
</feature>
<evidence type="ECO:0000256" key="1">
    <source>
        <dbReference type="SAM" id="MobiDB-lite"/>
    </source>
</evidence>